<dbReference type="RefSeq" id="XP_008608848.1">
    <property type="nucleotide sequence ID" value="XM_008610626.1"/>
</dbReference>
<evidence type="ECO:0000313" key="2">
    <source>
        <dbReference type="EMBL" id="EQC37915.1"/>
    </source>
</evidence>
<dbReference type="InterPro" id="IPR042099">
    <property type="entry name" value="ANL_N_sf"/>
</dbReference>
<evidence type="ECO:0000259" key="1">
    <source>
        <dbReference type="Pfam" id="PF00501"/>
    </source>
</evidence>
<dbReference type="SUPFAM" id="SSF56801">
    <property type="entry name" value="Acetyl-CoA synthetase-like"/>
    <property type="match status" value="1"/>
</dbReference>
<protein>
    <recommendedName>
        <fullName evidence="1">AMP-dependent synthetase/ligase domain-containing protein</fullName>
    </recommendedName>
</protein>
<gene>
    <name evidence="2" type="ORF">SDRG_04933</name>
</gene>
<sequence>MVKPTLIVDTIKLALVAFLTMLLNMLQPSSSKALESSVDSLWADDEEKVVTTPSSKTRKTKARRAKTKVENEAIVDILKRRALETPDKVVYTFLDDAGKESVNLTFADVDRAARRVAATLQQDAGLKKGDRVMLAYPPGLDFAMGFWGCLYAGPPQV</sequence>
<dbReference type="AlphaFoldDB" id="T0QV74"/>
<dbReference type="STRING" id="1156394.T0QV74"/>
<dbReference type="Pfam" id="PF00501">
    <property type="entry name" value="AMP-binding"/>
    <property type="match status" value="1"/>
</dbReference>
<dbReference type="EMBL" id="JH767143">
    <property type="protein sequence ID" value="EQC37915.1"/>
    <property type="molecule type" value="Genomic_DNA"/>
</dbReference>
<dbReference type="PANTHER" id="PTHR22754">
    <property type="entry name" value="DISCO-INTERACTING PROTEIN 2 DIP2 -RELATED"/>
    <property type="match status" value="1"/>
</dbReference>
<reference evidence="2 3" key="1">
    <citation type="submission" date="2012-04" db="EMBL/GenBank/DDBJ databases">
        <title>The Genome Sequence of Saprolegnia declina VS20.</title>
        <authorList>
            <consortium name="The Broad Institute Genome Sequencing Platform"/>
            <person name="Russ C."/>
            <person name="Nusbaum C."/>
            <person name="Tyler B."/>
            <person name="van West P."/>
            <person name="Dieguez-Uribeondo J."/>
            <person name="de Bruijn I."/>
            <person name="Tripathy S."/>
            <person name="Jiang R."/>
            <person name="Young S.K."/>
            <person name="Zeng Q."/>
            <person name="Gargeya S."/>
            <person name="Fitzgerald M."/>
            <person name="Haas B."/>
            <person name="Abouelleil A."/>
            <person name="Alvarado L."/>
            <person name="Arachchi H.M."/>
            <person name="Berlin A."/>
            <person name="Chapman S.B."/>
            <person name="Goldberg J."/>
            <person name="Griggs A."/>
            <person name="Gujja S."/>
            <person name="Hansen M."/>
            <person name="Howarth C."/>
            <person name="Imamovic A."/>
            <person name="Larimer J."/>
            <person name="McCowen C."/>
            <person name="Montmayeur A."/>
            <person name="Murphy C."/>
            <person name="Neiman D."/>
            <person name="Pearson M."/>
            <person name="Priest M."/>
            <person name="Roberts A."/>
            <person name="Saif S."/>
            <person name="Shea T."/>
            <person name="Sisk P."/>
            <person name="Sykes S."/>
            <person name="Wortman J."/>
            <person name="Nusbaum C."/>
            <person name="Birren B."/>
        </authorList>
    </citation>
    <scope>NUCLEOTIDE SEQUENCE [LARGE SCALE GENOMIC DNA]</scope>
    <source>
        <strain evidence="2 3">VS20</strain>
    </source>
</reference>
<organism evidence="2 3">
    <name type="scientific">Saprolegnia diclina (strain VS20)</name>
    <dbReference type="NCBI Taxonomy" id="1156394"/>
    <lineage>
        <taxon>Eukaryota</taxon>
        <taxon>Sar</taxon>
        <taxon>Stramenopiles</taxon>
        <taxon>Oomycota</taxon>
        <taxon>Saprolegniomycetes</taxon>
        <taxon>Saprolegniales</taxon>
        <taxon>Saprolegniaceae</taxon>
        <taxon>Saprolegnia</taxon>
    </lineage>
</organism>
<accession>T0QV74</accession>
<dbReference type="Gene3D" id="3.40.50.12780">
    <property type="entry name" value="N-terminal domain of ligase-like"/>
    <property type="match status" value="1"/>
</dbReference>
<dbReference type="VEuPathDB" id="FungiDB:SDRG_04933"/>
<feature type="domain" description="AMP-dependent synthetase/ligase" evidence="1">
    <location>
        <begin position="79"/>
        <end position="153"/>
    </location>
</feature>
<dbReference type="InterPro" id="IPR000873">
    <property type="entry name" value="AMP-dep_synth/lig_dom"/>
</dbReference>
<dbReference type="PANTHER" id="PTHR22754:SF32">
    <property type="entry name" value="DISCO-INTERACTING PROTEIN 2"/>
    <property type="match status" value="1"/>
</dbReference>
<name>T0QV74_SAPDV</name>
<dbReference type="InParanoid" id="T0QV74"/>
<keyword evidence="3" id="KW-1185">Reference proteome</keyword>
<dbReference type="OrthoDB" id="199633at2759"/>
<dbReference type="GeneID" id="19945660"/>
<dbReference type="Proteomes" id="UP000030762">
    <property type="component" value="Unassembled WGS sequence"/>
</dbReference>
<dbReference type="eggNOG" id="KOG3628">
    <property type="taxonomic scope" value="Eukaryota"/>
</dbReference>
<evidence type="ECO:0000313" key="3">
    <source>
        <dbReference type="Proteomes" id="UP000030762"/>
    </source>
</evidence>
<proteinExistence type="predicted"/>